<protein>
    <submittedName>
        <fullName evidence="4">Response regulator</fullName>
    </submittedName>
</protein>
<keyword evidence="1" id="KW-0597">Phosphoprotein</keyword>
<dbReference type="PANTHER" id="PTHR43228:SF1">
    <property type="entry name" value="TWO-COMPONENT RESPONSE REGULATOR ARR22"/>
    <property type="match status" value="1"/>
</dbReference>
<feature type="modified residue" description="4-aspartylphosphate" evidence="1">
    <location>
        <position position="58"/>
    </location>
</feature>
<dbReference type="Proteomes" id="UP001214854">
    <property type="component" value="Unassembled WGS sequence"/>
</dbReference>
<evidence type="ECO:0000256" key="2">
    <source>
        <dbReference type="SAM" id="MobiDB-lite"/>
    </source>
</evidence>
<evidence type="ECO:0000313" key="4">
    <source>
        <dbReference type="EMBL" id="MDC7683317.1"/>
    </source>
</evidence>
<dbReference type="Gene3D" id="3.40.50.2300">
    <property type="match status" value="1"/>
</dbReference>
<dbReference type="SMART" id="SM00448">
    <property type="entry name" value="REC"/>
    <property type="match status" value="1"/>
</dbReference>
<feature type="compositionally biased region" description="Basic and acidic residues" evidence="2">
    <location>
        <begin position="145"/>
        <end position="158"/>
    </location>
</feature>
<comment type="caution">
    <text evidence="4">The sequence shown here is derived from an EMBL/GenBank/DDBJ whole genome shotgun (WGS) entry which is preliminary data.</text>
</comment>
<gene>
    <name evidence="4" type="ORF">PQU92_08515</name>
</gene>
<accession>A0ABT5HTS0</accession>
<dbReference type="InterPro" id="IPR001789">
    <property type="entry name" value="Sig_transdc_resp-reg_receiver"/>
</dbReference>
<sequence>MASLKRLCFLVVDDNHHMVSIIKTILRGFGAEKVVEARDAVEAFDLLRSNPIDIVIVDYMMPVLDGIEFVKLVRTSSDSSNLHIPIIMLTAHSERSRVIAARDAGITEFCAKPVTANELYRKIREIVNSPRAFIKTHAYFGPDRRRKVEDFPGEDRRSSNAQEV</sequence>
<dbReference type="InterPro" id="IPR052048">
    <property type="entry name" value="ST_Response_Regulator"/>
</dbReference>
<evidence type="ECO:0000313" key="5">
    <source>
        <dbReference type="Proteomes" id="UP001214854"/>
    </source>
</evidence>
<evidence type="ECO:0000256" key="1">
    <source>
        <dbReference type="PROSITE-ProRule" id="PRU00169"/>
    </source>
</evidence>
<name>A0ABT5HTS0_9CAUL</name>
<dbReference type="SUPFAM" id="SSF52172">
    <property type="entry name" value="CheY-like"/>
    <property type="match status" value="1"/>
</dbReference>
<feature type="domain" description="Response regulatory" evidence="3">
    <location>
        <begin position="8"/>
        <end position="127"/>
    </location>
</feature>
<dbReference type="Pfam" id="PF00072">
    <property type="entry name" value="Response_reg"/>
    <property type="match status" value="1"/>
</dbReference>
<proteinExistence type="predicted"/>
<evidence type="ECO:0000259" key="3">
    <source>
        <dbReference type="PROSITE" id="PS50110"/>
    </source>
</evidence>
<dbReference type="PROSITE" id="PS50110">
    <property type="entry name" value="RESPONSE_REGULATORY"/>
    <property type="match status" value="1"/>
</dbReference>
<dbReference type="RefSeq" id="WP_272747791.1">
    <property type="nucleotide sequence ID" value="NZ_JAQQKX010000005.1"/>
</dbReference>
<organism evidence="4 5">
    <name type="scientific">Asticcacaulis aquaticus</name>
    <dbReference type="NCBI Taxonomy" id="2984212"/>
    <lineage>
        <taxon>Bacteria</taxon>
        <taxon>Pseudomonadati</taxon>
        <taxon>Pseudomonadota</taxon>
        <taxon>Alphaproteobacteria</taxon>
        <taxon>Caulobacterales</taxon>
        <taxon>Caulobacteraceae</taxon>
        <taxon>Asticcacaulis</taxon>
    </lineage>
</organism>
<feature type="region of interest" description="Disordered" evidence="2">
    <location>
        <begin position="145"/>
        <end position="164"/>
    </location>
</feature>
<dbReference type="InterPro" id="IPR011006">
    <property type="entry name" value="CheY-like_superfamily"/>
</dbReference>
<dbReference type="EMBL" id="JAQQKX010000005">
    <property type="protein sequence ID" value="MDC7683317.1"/>
    <property type="molecule type" value="Genomic_DNA"/>
</dbReference>
<dbReference type="PANTHER" id="PTHR43228">
    <property type="entry name" value="TWO-COMPONENT RESPONSE REGULATOR"/>
    <property type="match status" value="1"/>
</dbReference>
<keyword evidence="5" id="KW-1185">Reference proteome</keyword>
<reference evidence="4 5" key="1">
    <citation type="submission" date="2023-01" db="EMBL/GenBank/DDBJ databases">
        <title>Novel species of the genus Asticcacaulis isolated from rivers.</title>
        <authorList>
            <person name="Lu H."/>
        </authorList>
    </citation>
    <scope>NUCLEOTIDE SEQUENCE [LARGE SCALE GENOMIC DNA]</scope>
    <source>
        <strain evidence="4 5">BYS171W</strain>
    </source>
</reference>